<name>A0A8H5CKM7_9AGAR</name>
<evidence type="ECO:0000256" key="1">
    <source>
        <dbReference type="SAM" id="MobiDB-lite"/>
    </source>
</evidence>
<accession>A0A8H5CKM7</accession>
<evidence type="ECO:0000313" key="2">
    <source>
        <dbReference type="EMBL" id="KAF5343218.1"/>
    </source>
</evidence>
<feature type="compositionally biased region" description="Low complexity" evidence="1">
    <location>
        <begin position="40"/>
        <end position="56"/>
    </location>
</feature>
<protein>
    <submittedName>
        <fullName evidence="2">Uncharacterized protein</fullName>
    </submittedName>
</protein>
<sequence>MSQSITITYTLHPPDETKPPTPEGGGSAFTPHKTIQVPVSSASSSTSTQNQNQSHSEYYAKLHNAIEDARNQIGGDLTLWRDAIGKAELVKESQTKKIVNGDDEDDEGEEEE</sequence>
<proteinExistence type="predicted"/>
<dbReference type="EMBL" id="JAACJM010000145">
    <property type="protein sequence ID" value="KAF5343218.1"/>
    <property type="molecule type" value="Genomic_DNA"/>
</dbReference>
<feature type="region of interest" description="Disordered" evidence="1">
    <location>
        <begin position="93"/>
        <end position="112"/>
    </location>
</feature>
<feature type="compositionally biased region" description="Acidic residues" evidence="1">
    <location>
        <begin position="101"/>
        <end position="112"/>
    </location>
</feature>
<reference evidence="2 3" key="1">
    <citation type="journal article" date="2020" name="ISME J.">
        <title>Uncovering the hidden diversity of litter-decomposition mechanisms in mushroom-forming fungi.</title>
        <authorList>
            <person name="Floudas D."/>
            <person name="Bentzer J."/>
            <person name="Ahren D."/>
            <person name="Johansson T."/>
            <person name="Persson P."/>
            <person name="Tunlid A."/>
        </authorList>
    </citation>
    <scope>NUCLEOTIDE SEQUENCE [LARGE SCALE GENOMIC DNA]</scope>
    <source>
        <strain evidence="2 3">CBS 291.85</strain>
    </source>
</reference>
<comment type="caution">
    <text evidence="2">The sequence shown here is derived from an EMBL/GenBank/DDBJ whole genome shotgun (WGS) entry which is preliminary data.</text>
</comment>
<dbReference type="AlphaFoldDB" id="A0A8H5CKM7"/>
<gene>
    <name evidence="2" type="ORF">D9758_013426</name>
</gene>
<dbReference type="Proteomes" id="UP000559256">
    <property type="component" value="Unassembled WGS sequence"/>
</dbReference>
<evidence type="ECO:0000313" key="3">
    <source>
        <dbReference type="Proteomes" id="UP000559256"/>
    </source>
</evidence>
<organism evidence="2 3">
    <name type="scientific">Tetrapyrgos nigripes</name>
    <dbReference type="NCBI Taxonomy" id="182062"/>
    <lineage>
        <taxon>Eukaryota</taxon>
        <taxon>Fungi</taxon>
        <taxon>Dikarya</taxon>
        <taxon>Basidiomycota</taxon>
        <taxon>Agaricomycotina</taxon>
        <taxon>Agaricomycetes</taxon>
        <taxon>Agaricomycetidae</taxon>
        <taxon>Agaricales</taxon>
        <taxon>Marasmiineae</taxon>
        <taxon>Marasmiaceae</taxon>
        <taxon>Tetrapyrgos</taxon>
    </lineage>
</organism>
<keyword evidence="3" id="KW-1185">Reference proteome</keyword>
<feature type="region of interest" description="Disordered" evidence="1">
    <location>
        <begin position="1"/>
        <end position="56"/>
    </location>
</feature>